<proteinExistence type="predicted"/>
<accession>A0A1G7NEF6</accession>
<protein>
    <submittedName>
        <fullName evidence="1">Uncharacterized protein</fullName>
    </submittedName>
</protein>
<name>A0A1G7NEF6_9GAMM</name>
<dbReference type="RefSeq" id="WP_139172519.1">
    <property type="nucleotide sequence ID" value="NZ_FNCI01000001.1"/>
</dbReference>
<sequence>MNFNSPPEIYEPPAKRRYWVVKADSGKYYEAFVSNSLIAIGHLDEFFGGSSFSSPFVRSPSLLRMLMTKSLADGRSYFNSNNYGQVNSFVNEMAVGDWVLTKGQRHVRVGVITSPSRIDDQIVRYKADKEDLFEREAGLSFKLRRDVLWGPEILLSNLPADIYYSLRAPMTVYTVDQYVESICFTLYPCFKVGETLHLSININKKEEISNYYLSKVFEYLNELDFLSQVDIHGDDLESAHHSFVEKGLFALSTQASFHSPGEIWVKLVLAGKKSKMLQAVTIYSMLFGNAHMGVDGILDLESRQELWSVLIERINMNHVEKASNELQLKMPEYDTKGIESVSVARQGND</sequence>
<reference evidence="1 2" key="1">
    <citation type="submission" date="2016-10" db="EMBL/GenBank/DDBJ databases">
        <authorList>
            <person name="de Groot N.N."/>
        </authorList>
    </citation>
    <scope>NUCLEOTIDE SEQUENCE [LARGE SCALE GENOMIC DNA]</scope>
    <source>
        <strain evidence="1 2">BH539</strain>
    </source>
</reference>
<evidence type="ECO:0000313" key="1">
    <source>
        <dbReference type="EMBL" id="SDF71699.1"/>
    </source>
</evidence>
<dbReference type="Proteomes" id="UP000198641">
    <property type="component" value="Unassembled WGS sequence"/>
</dbReference>
<dbReference type="AlphaFoldDB" id="A0A1G7NEF6"/>
<dbReference type="OrthoDB" id="6196328at2"/>
<keyword evidence="2" id="KW-1185">Reference proteome</keyword>
<gene>
    <name evidence="1" type="ORF">SAMN05216571_101357</name>
</gene>
<evidence type="ECO:0000313" key="2">
    <source>
        <dbReference type="Proteomes" id="UP000198641"/>
    </source>
</evidence>
<dbReference type="EMBL" id="FNCI01000001">
    <property type="protein sequence ID" value="SDF71699.1"/>
    <property type="molecule type" value="Genomic_DNA"/>
</dbReference>
<organism evidence="1 2">
    <name type="scientific">Onishia taeanensis</name>
    <dbReference type="NCBI Taxonomy" id="284577"/>
    <lineage>
        <taxon>Bacteria</taxon>
        <taxon>Pseudomonadati</taxon>
        <taxon>Pseudomonadota</taxon>
        <taxon>Gammaproteobacteria</taxon>
        <taxon>Oceanospirillales</taxon>
        <taxon>Halomonadaceae</taxon>
        <taxon>Onishia</taxon>
    </lineage>
</organism>
<dbReference type="STRING" id="284577.SAMN05216571_101357"/>